<dbReference type="KEGG" id="zmm:Zmob_0926"/>
<dbReference type="EMBL" id="CP002850">
    <property type="protein sequence ID" value="AEH62761.1"/>
    <property type="molecule type" value="Genomic_DNA"/>
</dbReference>
<sequence length="108" mass="12793">MAAERLLSYNPVTGLKSWFSSSEENQGSWHIRYEQDCSAALEANKQAQNEDFDRRSSMWHAAHVPAVVLMEWLVKYGVRYWDKNHAPAVRRLLNHPDYRYLRVNHFIM</sequence>
<organism evidence="1 2">
    <name type="scientific">Zymomonas mobilis subsp. mobilis (strain ATCC 10988 / DSM 424 / LMG 404 / NCIMB 8938 / NRRL B-806 / ZM1)</name>
    <dbReference type="NCBI Taxonomy" id="555217"/>
    <lineage>
        <taxon>Bacteria</taxon>
        <taxon>Pseudomonadati</taxon>
        <taxon>Pseudomonadota</taxon>
        <taxon>Alphaproteobacteria</taxon>
        <taxon>Sphingomonadales</taxon>
        <taxon>Zymomonadaceae</taxon>
        <taxon>Zymomonas</taxon>
    </lineage>
</organism>
<protein>
    <submittedName>
        <fullName evidence="1">Uncharacterized protein</fullName>
    </submittedName>
</protein>
<dbReference type="Proteomes" id="UP000001494">
    <property type="component" value="Chromosome"/>
</dbReference>
<name>A0A0H3G246_ZYMMA</name>
<dbReference type="OrthoDB" id="7375810at2"/>
<evidence type="ECO:0000313" key="2">
    <source>
        <dbReference type="Proteomes" id="UP000001494"/>
    </source>
</evidence>
<dbReference type="AlphaFoldDB" id="A0A0H3G246"/>
<accession>A0A0H3G246</accession>
<proteinExistence type="predicted"/>
<gene>
    <name evidence="1" type="ordered locus">Zmob_0926</name>
</gene>
<reference evidence="1 2" key="1">
    <citation type="journal article" date="2011" name="J. Bacteriol.">
        <title>Genome sequence of the ethanol-producing Zymomonas mobilis subsp. mobilis lectotype strain ATCC 10988.</title>
        <authorList>
            <person name="Pappas K.M."/>
            <person name="Kouvelis V.N."/>
            <person name="Saunders E."/>
            <person name="Brettin T.S."/>
            <person name="Bruce D."/>
            <person name="Detter C."/>
            <person name="Balakireva M."/>
            <person name="Han C.S."/>
            <person name="Savvakis G."/>
            <person name="Kyrpides N.C."/>
            <person name="Typas M.A."/>
        </authorList>
    </citation>
    <scope>NUCLEOTIDE SEQUENCE [LARGE SCALE GENOMIC DNA]</scope>
    <source>
        <strain evidence="2">ATCC 10988 / DSM 424 / CCUG 17860 / LMG 404 / NCIMB 8938 / NRRL B-806 / ZM1</strain>
    </source>
</reference>
<dbReference type="HOGENOM" id="CLU_2195952_0_0_5"/>
<evidence type="ECO:0000313" key="1">
    <source>
        <dbReference type="EMBL" id="AEH62761.1"/>
    </source>
</evidence>